<evidence type="ECO:0000313" key="3">
    <source>
        <dbReference type="EMBL" id="RMZ66619.1"/>
    </source>
</evidence>
<protein>
    <submittedName>
        <fullName evidence="3">Glycoprotease family</fullName>
    </submittedName>
</protein>
<dbReference type="GO" id="GO:0008233">
    <property type="term" value="F:peptidase activity"/>
    <property type="evidence" value="ECO:0007669"/>
    <property type="project" value="UniProtKB-KW"/>
</dbReference>
<evidence type="ECO:0000256" key="1">
    <source>
        <dbReference type="SAM" id="MobiDB-lite"/>
    </source>
</evidence>
<keyword evidence="4" id="KW-1185">Reference proteome</keyword>
<feature type="compositionally biased region" description="Polar residues" evidence="1">
    <location>
        <begin position="534"/>
        <end position="552"/>
    </location>
</feature>
<feature type="compositionally biased region" description="Basic and acidic residues" evidence="1">
    <location>
        <begin position="155"/>
        <end position="169"/>
    </location>
</feature>
<sequence>MAAPSLRPLPTSSDSKSQMTDSDRYAHDSYPGQEEQILVHFSDDVDGHVNQERRWRNEPPNSAHRTATLRSSRSYTKHVSRQRSRRRDFRGRPTKPGITIDTSFTRHRGMEPHQVFPGDVERGAGSLRKSPWLGLGRSSTRNKGLGITRGTPQPEHVHREKSSRDRNETDTAISMTPGGKSWQEISPWDRRIPIGISVPTDSISDFSSLQANRHRAGSDSTLVTPSIIITPAAVKSVWSPDTPFSESDYTPSIYSRYQSTFMDANVPPVPALPAGVSQHADSKDIQGASGHSRNDTLDSAGTAFEEDDNKRRDRIMSTGTVFEEDETPLREKTIENSLAIDTSMVPTPRQSQGWWNVITTPFVTTPKSSTWTEAGGDRTPDVPTVPTRYGTQKGENLTSLPSPLHTVVPSISTEMISEKSVLERLEQTPPNPHRVVTSPESTMSASPVVGTAAIGTVLMPRQVDEPRQININIELQDRRPIVDTQTVRANYPPIQHFHTSSPAPQSQSAVSPPPNAKTSQQNLPVFAPPPRSAQKASHWSYDNGSRSSSQGSPALKGPKKHRKVCDMKSIWPFGKKKNNQRHDASNEKNKKKKKRGVCFWGCCCCLIFLVLLAVIIPVVVVVTRRGGDNKPTATQPTAGVGSQWLNQTNYPPIPTGILTIAQPEAVDEESGCVAPTTLWSCALPKELQQSVAPNKPDQPNFKIEITFENGTAAQLPKAQRAKRGLNPVSAGAFIRSLLRTRAALSPSPAPPSTADMSFLGQTTDGNSAPFEGEETGLLISMQDPTASTSQHTKRANANDPTNITAVIPPPMLASDGTAAPANLLPFPSAQPLRLYNRGKDDEHYGFYNYFDRSIFLKQINGTNRGGNPTDVDGGSTKDAANLRCTYSQTRFLVQIWTRSKDSKPLLQKSASNASAVFARPGTLPYPVTVTIDRHGGDPSKKNLYCYEMEGDGSIKNEDSKKSFQFEDRGFGGNLVKGTQGQGNVNGSIDGGTGGCRCQWLNWLS</sequence>
<keyword evidence="2" id="KW-0472">Membrane</keyword>
<reference evidence="3 4" key="1">
    <citation type="journal article" date="2014" name="PLoS ONE">
        <title>De novo Genome Assembly of the Fungal Plant Pathogen Pyrenophora semeniperda.</title>
        <authorList>
            <person name="Soliai M.M."/>
            <person name="Meyer S.E."/>
            <person name="Udall J.A."/>
            <person name="Elzinga D.E."/>
            <person name="Hermansen R.A."/>
            <person name="Bodily P.M."/>
            <person name="Hart A.A."/>
            <person name="Coleman C.E."/>
        </authorList>
    </citation>
    <scope>NUCLEOTIDE SEQUENCE [LARGE SCALE GENOMIC DNA]</scope>
    <source>
        <strain evidence="3 4">CCB06</strain>
        <tissue evidence="3">Mycelium</tissue>
    </source>
</reference>
<feature type="region of interest" description="Disordered" evidence="1">
    <location>
        <begin position="425"/>
        <end position="444"/>
    </location>
</feature>
<dbReference type="Proteomes" id="UP000265663">
    <property type="component" value="Unassembled WGS sequence"/>
</dbReference>
<keyword evidence="3" id="KW-0378">Hydrolase</keyword>
<feature type="region of interest" description="Disordered" evidence="1">
    <location>
        <begin position="275"/>
        <end position="314"/>
    </location>
</feature>
<keyword evidence="2" id="KW-0812">Transmembrane</keyword>
<organism evidence="3 4">
    <name type="scientific">Pyrenophora seminiperda CCB06</name>
    <dbReference type="NCBI Taxonomy" id="1302712"/>
    <lineage>
        <taxon>Eukaryota</taxon>
        <taxon>Fungi</taxon>
        <taxon>Dikarya</taxon>
        <taxon>Ascomycota</taxon>
        <taxon>Pezizomycotina</taxon>
        <taxon>Dothideomycetes</taxon>
        <taxon>Pleosporomycetidae</taxon>
        <taxon>Pleosporales</taxon>
        <taxon>Pleosporineae</taxon>
        <taxon>Pleosporaceae</taxon>
        <taxon>Pyrenophora</taxon>
    </lineage>
</organism>
<feature type="compositionally biased region" description="Polar residues" evidence="1">
    <location>
        <begin position="10"/>
        <end position="20"/>
    </location>
</feature>
<feature type="region of interest" description="Disordered" evidence="1">
    <location>
        <begin position="494"/>
        <end position="590"/>
    </location>
</feature>
<feature type="compositionally biased region" description="Low complexity" evidence="1">
    <location>
        <begin position="500"/>
        <end position="510"/>
    </location>
</feature>
<feature type="region of interest" description="Disordered" evidence="1">
    <location>
        <begin position="1"/>
        <end position="185"/>
    </location>
</feature>
<feature type="compositionally biased region" description="Basic residues" evidence="1">
    <location>
        <begin position="75"/>
        <end position="93"/>
    </location>
</feature>
<feature type="compositionally biased region" description="Polar residues" evidence="1">
    <location>
        <begin position="59"/>
        <end position="74"/>
    </location>
</feature>
<dbReference type="OrthoDB" id="10259622at2759"/>
<keyword evidence="2" id="KW-1133">Transmembrane helix</keyword>
<feature type="compositionally biased region" description="Basic and acidic residues" evidence="1">
    <location>
        <begin position="41"/>
        <end position="57"/>
    </location>
</feature>
<dbReference type="EMBL" id="KE747809">
    <property type="protein sequence ID" value="RMZ66619.1"/>
    <property type="molecule type" value="Genomic_DNA"/>
</dbReference>
<evidence type="ECO:0000256" key="2">
    <source>
        <dbReference type="SAM" id="Phobius"/>
    </source>
</evidence>
<feature type="transmembrane region" description="Helical" evidence="2">
    <location>
        <begin position="597"/>
        <end position="622"/>
    </location>
</feature>
<proteinExistence type="predicted"/>
<accession>A0A3M7LWQ0</accession>
<dbReference type="AlphaFoldDB" id="A0A3M7LWQ0"/>
<name>A0A3M7LWQ0_9PLEO</name>
<keyword evidence="3" id="KW-0645">Protease</keyword>
<gene>
    <name evidence="3" type="ORF">GMOD_00001972</name>
</gene>
<dbReference type="GO" id="GO:0006508">
    <property type="term" value="P:proteolysis"/>
    <property type="evidence" value="ECO:0007669"/>
    <property type="project" value="UniProtKB-KW"/>
</dbReference>
<evidence type="ECO:0000313" key="4">
    <source>
        <dbReference type="Proteomes" id="UP000265663"/>
    </source>
</evidence>